<dbReference type="Pfam" id="PF17820">
    <property type="entry name" value="PDZ_6"/>
    <property type="match status" value="1"/>
</dbReference>
<evidence type="ECO:0000313" key="8">
    <source>
        <dbReference type="Proteomes" id="UP000233535"/>
    </source>
</evidence>
<dbReference type="PANTHER" id="PTHR32060">
    <property type="entry name" value="TAIL-SPECIFIC PROTEASE"/>
    <property type="match status" value="1"/>
</dbReference>
<dbReference type="InterPro" id="IPR041489">
    <property type="entry name" value="PDZ_6"/>
</dbReference>
<dbReference type="GO" id="GO:0006508">
    <property type="term" value="P:proteolysis"/>
    <property type="evidence" value="ECO:0007669"/>
    <property type="project" value="UniProtKB-KW"/>
</dbReference>
<evidence type="ECO:0000256" key="4">
    <source>
        <dbReference type="ARBA" id="ARBA00022825"/>
    </source>
</evidence>
<keyword evidence="3 5" id="KW-0378">Hydrolase</keyword>
<accession>A0A2N3HZP9</accession>
<evidence type="ECO:0000313" key="7">
    <source>
        <dbReference type="EMBL" id="PKQ63521.1"/>
    </source>
</evidence>
<evidence type="ECO:0000256" key="3">
    <source>
        <dbReference type="ARBA" id="ARBA00022801"/>
    </source>
</evidence>
<dbReference type="SMART" id="SM00228">
    <property type="entry name" value="PDZ"/>
    <property type="match status" value="1"/>
</dbReference>
<dbReference type="SUPFAM" id="SSF52096">
    <property type="entry name" value="ClpP/crotonase"/>
    <property type="match status" value="1"/>
</dbReference>
<sequence>MKLRKKSGAIWLLAVLLLSSAVFWGFSRDERNFEISKNLNIYYTLFRELNLFYVDEIDPGDLVKKSMDAMLTTLDPYTTYISESEIEDFKLMTTGEYAGIGSLISKHKDEVIIAEPYEGFPAFKAGLKAGDVLLEINGTSVSKKTTDDVSSLLKGQPNVPLTIKIKRPGIDKTMEKKLVRENIQLKSVPYFGMVSDSIGYILLNQFTDKASGEIKEALKTLKEQNAKSIVLDLRGNPGGLLDQAIEIVNLFVNKGEDIVSTKGKVSQWDKSYTATKTPFDAEIPIAVLVNRGSASASEIVSGAIQDLDRGVVIGQRTFGKGLVQTTRNLTYNAKLKVTTAKYYIPSGRCIQALDYSHRNEDGSVGKIADSLITEFHTKNGRSVFDGGGVLPDLKIESETYSSLTINLIRNFLVFDYATLFANSHEKIASAKEFKISDQEFEKFSQFIKEQKFVYESESTEILDALKTAAKEEKYYDISSSEFDALTAKLAPNLDRDLKRFKDEISDLLAHEIIKRYYYQNGGIEYSLKEDKTLMKAIEVLQDKNEYLGILDGSIGLHALQVK</sequence>
<dbReference type="InterPro" id="IPR004447">
    <property type="entry name" value="Peptidase_S41A"/>
</dbReference>
<dbReference type="OrthoDB" id="9812068at2"/>
<name>A0A2N3HZP9_9BACT</name>
<organism evidence="7 8">
    <name type="scientific">Labilibaculum filiforme</name>
    <dbReference type="NCBI Taxonomy" id="1940526"/>
    <lineage>
        <taxon>Bacteria</taxon>
        <taxon>Pseudomonadati</taxon>
        <taxon>Bacteroidota</taxon>
        <taxon>Bacteroidia</taxon>
        <taxon>Marinilabiliales</taxon>
        <taxon>Marinifilaceae</taxon>
        <taxon>Labilibaculum</taxon>
    </lineage>
</organism>
<dbReference type="AlphaFoldDB" id="A0A2N3HZP9"/>
<evidence type="ECO:0000256" key="1">
    <source>
        <dbReference type="ARBA" id="ARBA00009179"/>
    </source>
</evidence>
<dbReference type="InterPro" id="IPR005151">
    <property type="entry name" value="Tail-specific_protease"/>
</dbReference>
<dbReference type="Gene3D" id="3.90.226.10">
    <property type="entry name" value="2-enoyl-CoA Hydratase, Chain A, domain 1"/>
    <property type="match status" value="1"/>
</dbReference>
<dbReference type="GO" id="GO:0008236">
    <property type="term" value="F:serine-type peptidase activity"/>
    <property type="evidence" value="ECO:0007669"/>
    <property type="project" value="UniProtKB-KW"/>
</dbReference>
<reference evidence="7 8" key="1">
    <citation type="journal article" date="2017" name="Front. Microbiol.">
        <title>Labilibaculum manganireducens gen. nov., sp. nov. and Labilibaculum filiforme sp. nov., Novel Bacteroidetes Isolated from Subsurface Sediments of the Baltic Sea.</title>
        <authorList>
            <person name="Vandieken V."/>
            <person name="Marshall I.P."/>
            <person name="Niemann H."/>
            <person name="Engelen B."/>
            <person name="Cypionka H."/>
        </authorList>
    </citation>
    <scope>NUCLEOTIDE SEQUENCE [LARGE SCALE GENOMIC DNA]</scope>
    <source>
        <strain evidence="7 8">59.16B</strain>
    </source>
</reference>
<feature type="domain" description="PDZ" evidence="6">
    <location>
        <begin position="88"/>
        <end position="154"/>
    </location>
</feature>
<dbReference type="PROSITE" id="PS50106">
    <property type="entry name" value="PDZ"/>
    <property type="match status" value="1"/>
</dbReference>
<dbReference type="RefSeq" id="WP_101261112.1">
    <property type="nucleotide sequence ID" value="NZ_MVDD01000005.1"/>
</dbReference>
<evidence type="ECO:0000256" key="2">
    <source>
        <dbReference type="ARBA" id="ARBA00022670"/>
    </source>
</evidence>
<dbReference type="InterPro" id="IPR036034">
    <property type="entry name" value="PDZ_sf"/>
</dbReference>
<dbReference type="EMBL" id="MVDD01000005">
    <property type="protein sequence ID" value="PKQ63521.1"/>
    <property type="molecule type" value="Genomic_DNA"/>
</dbReference>
<dbReference type="GO" id="GO:0004175">
    <property type="term" value="F:endopeptidase activity"/>
    <property type="evidence" value="ECO:0007669"/>
    <property type="project" value="TreeGrafter"/>
</dbReference>
<dbReference type="CDD" id="cd06782">
    <property type="entry name" value="cpPDZ_CPP-like"/>
    <property type="match status" value="1"/>
</dbReference>
<evidence type="ECO:0000259" key="6">
    <source>
        <dbReference type="PROSITE" id="PS50106"/>
    </source>
</evidence>
<keyword evidence="8" id="KW-1185">Reference proteome</keyword>
<keyword evidence="4 5" id="KW-0720">Serine protease</keyword>
<protein>
    <submittedName>
        <fullName evidence="7">Peptidase S41</fullName>
    </submittedName>
</protein>
<evidence type="ECO:0000256" key="5">
    <source>
        <dbReference type="RuleBase" id="RU004404"/>
    </source>
</evidence>
<dbReference type="Pfam" id="PF03572">
    <property type="entry name" value="Peptidase_S41"/>
    <property type="match status" value="1"/>
</dbReference>
<comment type="similarity">
    <text evidence="1 5">Belongs to the peptidase S41A family.</text>
</comment>
<comment type="caution">
    <text evidence="7">The sequence shown here is derived from an EMBL/GenBank/DDBJ whole genome shotgun (WGS) entry which is preliminary data.</text>
</comment>
<dbReference type="InterPro" id="IPR029045">
    <property type="entry name" value="ClpP/crotonase-like_dom_sf"/>
</dbReference>
<dbReference type="GO" id="GO:0030288">
    <property type="term" value="C:outer membrane-bounded periplasmic space"/>
    <property type="evidence" value="ECO:0007669"/>
    <property type="project" value="TreeGrafter"/>
</dbReference>
<keyword evidence="2 5" id="KW-0645">Protease</keyword>
<dbReference type="Proteomes" id="UP000233535">
    <property type="component" value="Unassembled WGS sequence"/>
</dbReference>
<dbReference type="Gene3D" id="2.30.42.10">
    <property type="match status" value="1"/>
</dbReference>
<dbReference type="InterPro" id="IPR001478">
    <property type="entry name" value="PDZ"/>
</dbReference>
<dbReference type="SMART" id="SM00245">
    <property type="entry name" value="TSPc"/>
    <property type="match status" value="1"/>
</dbReference>
<dbReference type="PANTHER" id="PTHR32060:SF30">
    <property type="entry name" value="CARBOXY-TERMINAL PROCESSING PROTEASE CTPA"/>
    <property type="match status" value="1"/>
</dbReference>
<dbReference type="CDD" id="cd07560">
    <property type="entry name" value="Peptidase_S41_CPP"/>
    <property type="match status" value="1"/>
</dbReference>
<dbReference type="GO" id="GO:0007165">
    <property type="term" value="P:signal transduction"/>
    <property type="evidence" value="ECO:0007669"/>
    <property type="project" value="TreeGrafter"/>
</dbReference>
<dbReference type="SUPFAM" id="SSF50156">
    <property type="entry name" value="PDZ domain-like"/>
    <property type="match status" value="1"/>
</dbReference>
<proteinExistence type="inferred from homology"/>
<dbReference type="Gene3D" id="3.30.750.44">
    <property type="match status" value="1"/>
</dbReference>
<dbReference type="NCBIfam" id="TIGR00225">
    <property type="entry name" value="prc"/>
    <property type="match status" value="1"/>
</dbReference>
<gene>
    <name evidence="7" type="ORF">BZG02_09105</name>
</gene>